<feature type="region of interest" description="Disordered" evidence="1">
    <location>
        <begin position="68"/>
        <end position="92"/>
    </location>
</feature>
<feature type="compositionally biased region" description="Polar residues" evidence="1">
    <location>
        <begin position="79"/>
        <end position="92"/>
    </location>
</feature>
<evidence type="ECO:0000256" key="1">
    <source>
        <dbReference type="SAM" id="MobiDB-lite"/>
    </source>
</evidence>
<evidence type="ECO:0000313" key="3">
    <source>
        <dbReference type="Proteomes" id="UP000311919"/>
    </source>
</evidence>
<name>A0A4Z2DK21_SCHJA</name>
<protein>
    <submittedName>
        <fullName evidence="2">Tolloid-like protein</fullName>
    </submittedName>
</protein>
<sequence>MHKKKVTLLFTLLSGQTNVGYDSSDIGHAAYYGDIALDEQESQLMSSKGIALSDDPLQIWDLEVSDEMNNKQNKHSTESKSISLNDNNKSKS</sequence>
<feature type="non-terminal residue" evidence="2">
    <location>
        <position position="92"/>
    </location>
</feature>
<gene>
    <name evidence="2" type="ORF">EWB00_000105</name>
</gene>
<keyword evidence="3" id="KW-1185">Reference proteome</keyword>
<organism evidence="2 3">
    <name type="scientific">Schistosoma japonicum</name>
    <name type="common">Blood fluke</name>
    <dbReference type="NCBI Taxonomy" id="6182"/>
    <lineage>
        <taxon>Eukaryota</taxon>
        <taxon>Metazoa</taxon>
        <taxon>Spiralia</taxon>
        <taxon>Lophotrochozoa</taxon>
        <taxon>Platyhelminthes</taxon>
        <taxon>Trematoda</taxon>
        <taxon>Digenea</taxon>
        <taxon>Strigeidida</taxon>
        <taxon>Schistosomatoidea</taxon>
        <taxon>Schistosomatidae</taxon>
        <taxon>Schistosoma</taxon>
    </lineage>
</organism>
<evidence type="ECO:0000313" key="2">
    <source>
        <dbReference type="EMBL" id="TNN16853.1"/>
    </source>
</evidence>
<dbReference type="EMBL" id="SKCS01000103">
    <property type="protein sequence ID" value="TNN16853.1"/>
    <property type="molecule type" value="Genomic_DNA"/>
</dbReference>
<dbReference type="Proteomes" id="UP000311919">
    <property type="component" value="Unassembled WGS sequence"/>
</dbReference>
<dbReference type="AlphaFoldDB" id="A0A4Z2DK21"/>
<reference evidence="2 3" key="1">
    <citation type="submission" date="2019-03" db="EMBL/GenBank/DDBJ databases">
        <title>An improved genome assembly of the fluke Schistosoma japonicum.</title>
        <authorList>
            <person name="Hu W."/>
            <person name="Luo F."/>
            <person name="Yin M."/>
            <person name="Mo X."/>
            <person name="Sun C."/>
            <person name="Wu Q."/>
            <person name="Zhu B."/>
            <person name="Xiang M."/>
            <person name="Wang J."/>
            <person name="Wang Y."/>
            <person name="Zhang T."/>
            <person name="Xu B."/>
            <person name="Zheng H."/>
            <person name="Feng Z."/>
        </authorList>
    </citation>
    <scope>NUCLEOTIDE SEQUENCE [LARGE SCALE GENOMIC DNA]</scope>
    <source>
        <strain evidence="2">HuSjv2</strain>
        <tissue evidence="2">Worms</tissue>
    </source>
</reference>
<comment type="caution">
    <text evidence="2">The sequence shown here is derived from an EMBL/GenBank/DDBJ whole genome shotgun (WGS) entry which is preliminary data.</text>
</comment>
<proteinExistence type="predicted"/>
<accession>A0A4Z2DK21</accession>